<organism evidence="1 2">
    <name type="scientific">Araneus ventricosus</name>
    <name type="common">Orbweaver spider</name>
    <name type="synonym">Epeira ventricosa</name>
    <dbReference type="NCBI Taxonomy" id="182803"/>
    <lineage>
        <taxon>Eukaryota</taxon>
        <taxon>Metazoa</taxon>
        <taxon>Ecdysozoa</taxon>
        <taxon>Arthropoda</taxon>
        <taxon>Chelicerata</taxon>
        <taxon>Arachnida</taxon>
        <taxon>Araneae</taxon>
        <taxon>Araneomorphae</taxon>
        <taxon>Entelegynae</taxon>
        <taxon>Araneoidea</taxon>
        <taxon>Araneidae</taxon>
        <taxon>Araneus</taxon>
    </lineage>
</organism>
<accession>A0A4Y2K1N6</accession>
<evidence type="ECO:0000313" key="1">
    <source>
        <dbReference type="EMBL" id="GBM96087.1"/>
    </source>
</evidence>
<sequence>MCQQIFEGLCGSSRTKCQYFYPELCGTNWISPSLTNRLTAVSPSFGFSDLPIFLGFYPLEMAKKALFIIRPWVHERTLSPEATSQLKMFVKCQESSKVCPIHSIADVTSVLQLVVSLEHLL</sequence>
<reference evidence="1 2" key="1">
    <citation type="journal article" date="2019" name="Sci. Rep.">
        <title>Orb-weaving spider Araneus ventricosus genome elucidates the spidroin gene catalogue.</title>
        <authorList>
            <person name="Kono N."/>
            <person name="Nakamura H."/>
            <person name="Ohtoshi R."/>
            <person name="Moran D.A.P."/>
            <person name="Shinohara A."/>
            <person name="Yoshida Y."/>
            <person name="Fujiwara M."/>
            <person name="Mori M."/>
            <person name="Tomita M."/>
            <person name="Arakawa K."/>
        </authorList>
    </citation>
    <scope>NUCLEOTIDE SEQUENCE [LARGE SCALE GENOMIC DNA]</scope>
</reference>
<gene>
    <name evidence="1" type="ORF">AVEN_212485_1</name>
</gene>
<dbReference type="EMBL" id="BGPR01004114">
    <property type="protein sequence ID" value="GBM96087.1"/>
    <property type="molecule type" value="Genomic_DNA"/>
</dbReference>
<keyword evidence="2" id="KW-1185">Reference proteome</keyword>
<dbReference type="AlphaFoldDB" id="A0A4Y2K1N6"/>
<comment type="caution">
    <text evidence="1">The sequence shown here is derived from an EMBL/GenBank/DDBJ whole genome shotgun (WGS) entry which is preliminary data.</text>
</comment>
<name>A0A4Y2K1N6_ARAVE</name>
<dbReference type="Proteomes" id="UP000499080">
    <property type="component" value="Unassembled WGS sequence"/>
</dbReference>
<protein>
    <submittedName>
        <fullName evidence="1">Uncharacterized protein</fullName>
    </submittedName>
</protein>
<proteinExistence type="predicted"/>
<evidence type="ECO:0000313" key="2">
    <source>
        <dbReference type="Proteomes" id="UP000499080"/>
    </source>
</evidence>